<dbReference type="SMART" id="SM00823">
    <property type="entry name" value="PKS_PP"/>
    <property type="match status" value="1"/>
</dbReference>
<proteinExistence type="predicted"/>
<evidence type="ECO:0000256" key="2">
    <source>
        <dbReference type="ARBA" id="ARBA00022553"/>
    </source>
</evidence>
<dbReference type="Gene3D" id="1.10.1200.10">
    <property type="entry name" value="ACP-like"/>
    <property type="match status" value="1"/>
</dbReference>
<dbReference type="Proteomes" id="UP000807025">
    <property type="component" value="Unassembled WGS sequence"/>
</dbReference>
<gene>
    <name evidence="4" type="ORF">BDN71DRAFT_1567850</name>
</gene>
<protein>
    <submittedName>
        <fullName evidence="4">Acetyl-CoA synthetase-like protein</fullName>
    </submittedName>
</protein>
<dbReference type="OrthoDB" id="429813at2759"/>
<reference evidence="4" key="1">
    <citation type="submission" date="2020-11" db="EMBL/GenBank/DDBJ databases">
        <authorList>
            <consortium name="DOE Joint Genome Institute"/>
            <person name="Ahrendt S."/>
            <person name="Riley R."/>
            <person name="Andreopoulos W."/>
            <person name="Labutti K."/>
            <person name="Pangilinan J."/>
            <person name="Ruiz-Duenas F.J."/>
            <person name="Barrasa J.M."/>
            <person name="Sanchez-Garcia M."/>
            <person name="Camarero S."/>
            <person name="Miyauchi S."/>
            <person name="Serrano A."/>
            <person name="Linde D."/>
            <person name="Babiker R."/>
            <person name="Drula E."/>
            <person name="Ayuso-Fernandez I."/>
            <person name="Pacheco R."/>
            <person name="Padilla G."/>
            <person name="Ferreira P."/>
            <person name="Barriuso J."/>
            <person name="Kellner H."/>
            <person name="Castanera R."/>
            <person name="Alfaro M."/>
            <person name="Ramirez L."/>
            <person name="Pisabarro A.G."/>
            <person name="Kuo A."/>
            <person name="Tritt A."/>
            <person name="Lipzen A."/>
            <person name="He G."/>
            <person name="Yan M."/>
            <person name="Ng V."/>
            <person name="Cullen D."/>
            <person name="Martin F."/>
            <person name="Rosso M.-N."/>
            <person name="Henrissat B."/>
            <person name="Hibbett D."/>
            <person name="Martinez A.T."/>
            <person name="Grigoriev I.V."/>
        </authorList>
    </citation>
    <scope>NUCLEOTIDE SEQUENCE</scope>
    <source>
        <strain evidence="4">ATCC 90797</strain>
    </source>
</reference>
<dbReference type="SUPFAM" id="SSF47336">
    <property type="entry name" value="ACP-like"/>
    <property type="match status" value="1"/>
</dbReference>
<evidence type="ECO:0000313" key="4">
    <source>
        <dbReference type="EMBL" id="KAF9493774.1"/>
    </source>
</evidence>
<dbReference type="InterPro" id="IPR042099">
    <property type="entry name" value="ANL_N_sf"/>
</dbReference>
<dbReference type="Pfam" id="PF00550">
    <property type="entry name" value="PP-binding"/>
    <property type="match status" value="1"/>
</dbReference>
<evidence type="ECO:0000256" key="1">
    <source>
        <dbReference type="ARBA" id="ARBA00022450"/>
    </source>
</evidence>
<dbReference type="Gene3D" id="3.40.50.720">
    <property type="entry name" value="NAD(P)-binding Rossmann-like Domain"/>
    <property type="match status" value="1"/>
</dbReference>
<dbReference type="AlphaFoldDB" id="A0A9P5ZTQ0"/>
<evidence type="ECO:0000313" key="5">
    <source>
        <dbReference type="Proteomes" id="UP000807025"/>
    </source>
</evidence>
<dbReference type="PROSITE" id="PS50075">
    <property type="entry name" value="CARRIER"/>
    <property type="match status" value="1"/>
</dbReference>
<dbReference type="SUPFAM" id="SSF51735">
    <property type="entry name" value="NAD(P)-binding Rossmann-fold domains"/>
    <property type="match status" value="1"/>
</dbReference>
<dbReference type="SUPFAM" id="SSF56801">
    <property type="entry name" value="Acetyl-CoA synthetase-like"/>
    <property type="match status" value="1"/>
</dbReference>
<dbReference type="Pfam" id="PF07993">
    <property type="entry name" value="NAD_binding_4"/>
    <property type="match status" value="1"/>
</dbReference>
<keyword evidence="5" id="KW-1185">Reference proteome</keyword>
<dbReference type="InterPro" id="IPR051414">
    <property type="entry name" value="Adenylate-forming_Reductase"/>
</dbReference>
<dbReference type="InterPro" id="IPR013120">
    <property type="entry name" value="FAR_NAD-bd"/>
</dbReference>
<feature type="domain" description="Carrier" evidence="3">
    <location>
        <begin position="570"/>
        <end position="654"/>
    </location>
</feature>
<keyword evidence="1" id="KW-0596">Phosphopantetheine</keyword>
<name>A0A9P5ZTQ0_PLEER</name>
<dbReference type="PANTHER" id="PTHR43439:SF2">
    <property type="entry name" value="ENZYME, PUTATIVE (JCVI)-RELATED"/>
    <property type="match status" value="1"/>
</dbReference>
<comment type="caution">
    <text evidence="4">The sequence shown here is derived from an EMBL/GenBank/DDBJ whole genome shotgun (WGS) entry which is preliminary data.</text>
</comment>
<organism evidence="4 5">
    <name type="scientific">Pleurotus eryngii</name>
    <name type="common">Boletus of the steppes</name>
    <dbReference type="NCBI Taxonomy" id="5323"/>
    <lineage>
        <taxon>Eukaryota</taxon>
        <taxon>Fungi</taxon>
        <taxon>Dikarya</taxon>
        <taxon>Basidiomycota</taxon>
        <taxon>Agaricomycotina</taxon>
        <taxon>Agaricomycetes</taxon>
        <taxon>Agaricomycetidae</taxon>
        <taxon>Agaricales</taxon>
        <taxon>Pleurotineae</taxon>
        <taxon>Pleurotaceae</taxon>
        <taxon>Pleurotus</taxon>
    </lineage>
</organism>
<dbReference type="Pfam" id="PF23562">
    <property type="entry name" value="AMP-binding_C_3"/>
    <property type="match status" value="1"/>
</dbReference>
<dbReference type="Pfam" id="PF00501">
    <property type="entry name" value="AMP-binding"/>
    <property type="match status" value="1"/>
</dbReference>
<accession>A0A9P5ZTQ0</accession>
<dbReference type="GO" id="GO:0031177">
    <property type="term" value="F:phosphopantetheine binding"/>
    <property type="evidence" value="ECO:0007669"/>
    <property type="project" value="InterPro"/>
</dbReference>
<evidence type="ECO:0000259" key="3">
    <source>
        <dbReference type="PROSITE" id="PS50075"/>
    </source>
</evidence>
<sequence length="1073" mass="117176">MIALPPTDGSLLLSQTIDFHLKCNPTFPMYAFVEEGLERVTVVTFLEFARACHRVAQHVHHVRPGGSPQQPGQVVAIIASCDTIVYQALVLGCIKAGLVPFPISPRNSPLAVIGLLKAVDCHRILSTNASLKDLFAGIRAEVDKEDESFSVSIEEIPSLYEVYPHLGRERASDAFSPYPEHLTMAGLSSIALYLHSSGSTGFPKVIPLTQLAILQWAALPSVADIKHSSHRFGSMALPSFHTLGIYFQVLCPIFAGVTAGVYPPTMTSASATPIMPTPDNILDHAHRAQCDVIVVLPTLLQIWSHSPGTLEYLKSLYLIVWSGGSPPQKVGDALAAAGVACRSLYGSTEFGAPLRWLYRDDLNDWEYMQFPESDHFRWIPQGARRYELHILSSKIGHINAPNLPDNGYATSDLFEKHPTKGNLWRLVARVDDVIVHATGEKTVPAPMETIIGSHPAIQGVVMFGERQIQPGVLIELRDRTRYPKSDEGLESLRNVLWQTIEEANSTAPAFSRIYKDMLLFVSPDRPLPRAGKGTVMRKAAIKLYADDIQKLYDTIDAGVSSSAVKDPEDWSPEGLRTWLTAQILDLRPNNISSVERDLFEEGFDSLSATLLRHRIAAALRSDPSALRQSLDISQTLVYENPSIGKLADTLSSLASGPVTSIEDRASRIEAMIQLHTSKLEPIKPPSDAVSSGATVLLTGSTGGLGSQLLCALLKNDFVQRVFTFNRNVSTPASVRQRISFLDKGLDVSLLASPKLVPLEGDLTKPYFALEQGMYDNLRDSVTIVIHNGWRLDFNPSLPSFEPLVAGTRNLVNMARTGPRASTIRFLFMSSISSVQSWQGDGLVPEDIIPDANVAIGTGYGESKYVVERILAASGIQACSLRIGQICGGEPNGAWSFTDWVPILVKSSIALKALPDSQGTVSWIQMDCVARVALDIAFSQCSKLPLVVNIVHPRPVAWTSVFTTIQQALHANTRGRITLPLIPFKEWHELLQTHATGADEKTILQIPAVKLLDFFRRIANAPEDTKGPRESGGLPALSAAKAQELSPSLRETKDVAGASVLKWLGYWINGGLLT</sequence>
<dbReference type="PROSITE" id="PS00455">
    <property type="entry name" value="AMP_BINDING"/>
    <property type="match status" value="1"/>
</dbReference>
<dbReference type="Gene3D" id="3.40.50.12780">
    <property type="entry name" value="N-terminal domain of ligase-like"/>
    <property type="match status" value="1"/>
</dbReference>
<dbReference type="InterPro" id="IPR000873">
    <property type="entry name" value="AMP-dep_synth/lig_dom"/>
</dbReference>
<dbReference type="InterPro" id="IPR036736">
    <property type="entry name" value="ACP-like_sf"/>
</dbReference>
<dbReference type="InterPro" id="IPR020845">
    <property type="entry name" value="AMP-binding_CS"/>
</dbReference>
<dbReference type="InterPro" id="IPR020806">
    <property type="entry name" value="PKS_PP-bd"/>
</dbReference>
<dbReference type="InterPro" id="IPR036291">
    <property type="entry name" value="NAD(P)-bd_dom_sf"/>
</dbReference>
<dbReference type="EMBL" id="MU154581">
    <property type="protein sequence ID" value="KAF9493774.1"/>
    <property type="molecule type" value="Genomic_DNA"/>
</dbReference>
<dbReference type="InterPro" id="IPR009081">
    <property type="entry name" value="PP-bd_ACP"/>
</dbReference>
<dbReference type="PANTHER" id="PTHR43439">
    <property type="entry name" value="PHENYLACETATE-COENZYME A LIGASE"/>
    <property type="match status" value="1"/>
</dbReference>
<keyword evidence="2" id="KW-0597">Phosphoprotein</keyword>